<comment type="subcellular location">
    <subcellularLocation>
        <location evidence="2">Mitochondrion</location>
    </subcellularLocation>
</comment>
<dbReference type="HAMAP" id="MF_00144">
    <property type="entry name" value="tRNA_thiouridyl_MnmA"/>
    <property type="match status" value="1"/>
</dbReference>
<dbReference type="PANTHER" id="PTHR11933">
    <property type="entry name" value="TRNA 5-METHYLAMINOMETHYL-2-THIOURIDYLATE -METHYLTRANSFERASE"/>
    <property type="match status" value="1"/>
</dbReference>
<evidence type="ECO:0000256" key="1">
    <source>
        <dbReference type="ARBA" id="ARBA00003986"/>
    </source>
</evidence>
<dbReference type="KEGG" id="soy:115884919"/>
<dbReference type="Pfam" id="PF20258">
    <property type="entry name" value="tRNA_Me_trans_C"/>
    <property type="match status" value="1"/>
</dbReference>
<dbReference type="GO" id="GO:0000049">
    <property type="term" value="F:tRNA binding"/>
    <property type="evidence" value="ECO:0007669"/>
    <property type="project" value="UniProtKB-KW"/>
</dbReference>
<evidence type="ECO:0000256" key="7">
    <source>
        <dbReference type="ARBA" id="ARBA00022694"/>
    </source>
</evidence>
<evidence type="ECO:0000256" key="6">
    <source>
        <dbReference type="ARBA" id="ARBA00022679"/>
    </source>
</evidence>
<comment type="similarity">
    <text evidence="3">Belongs to the MnmA/TRMU family.</text>
</comment>
<evidence type="ECO:0000256" key="8">
    <source>
        <dbReference type="ARBA" id="ARBA00022741"/>
    </source>
</evidence>
<dbReference type="RefSeq" id="XP_030759503.1">
    <property type="nucleotide sequence ID" value="XM_030903643.1"/>
</dbReference>
<dbReference type="Pfam" id="PF03054">
    <property type="entry name" value="tRNA_Me_trans"/>
    <property type="match status" value="1"/>
</dbReference>
<dbReference type="InterPro" id="IPR046884">
    <property type="entry name" value="MnmA-like_central"/>
</dbReference>
<dbReference type="GO" id="GO:0005739">
    <property type="term" value="C:mitochondrion"/>
    <property type="evidence" value="ECO:0007669"/>
    <property type="project" value="UniProtKB-SubCell"/>
</dbReference>
<feature type="domain" description="tRNA-specific 2-thiouridylase MnmA-like C-terminal" evidence="13">
    <location>
        <begin position="286"/>
        <end position="364"/>
    </location>
</feature>
<evidence type="ECO:0000256" key="2">
    <source>
        <dbReference type="ARBA" id="ARBA00004173"/>
    </source>
</evidence>
<evidence type="ECO:0000256" key="12">
    <source>
        <dbReference type="ARBA" id="ARBA00049564"/>
    </source>
</evidence>
<evidence type="ECO:0000256" key="3">
    <source>
        <dbReference type="ARBA" id="ARBA00006191"/>
    </source>
</evidence>
<evidence type="ECO:0000256" key="4">
    <source>
        <dbReference type="ARBA" id="ARBA00011953"/>
    </source>
</evidence>
<dbReference type="Pfam" id="PF20259">
    <property type="entry name" value="tRNA_Me_trans_M"/>
    <property type="match status" value="1"/>
</dbReference>
<evidence type="ECO:0000313" key="15">
    <source>
        <dbReference type="Proteomes" id="UP000504635"/>
    </source>
</evidence>
<accession>A0A6J2Y6N6</accession>
<evidence type="ECO:0000256" key="9">
    <source>
        <dbReference type="ARBA" id="ARBA00022840"/>
    </source>
</evidence>
<keyword evidence="15" id="KW-1185">Reference proteome</keyword>
<dbReference type="InterPro" id="IPR014729">
    <property type="entry name" value="Rossmann-like_a/b/a_fold"/>
</dbReference>
<keyword evidence="11" id="KW-1015">Disulfide bond</keyword>
<keyword evidence="5" id="KW-0820">tRNA-binding</keyword>
<dbReference type="GeneID" id="115884919"/>
<proteinExistence type="inferred from homology"/>
<dbReference type="OrthoDB" id="3685at2759"/>
<dbReference type="FunFam" id="2.30.30.280:FF:000001">
    <property type="entry name" value="tRNA-specific 2-thiouridylase MnmA"/>
    <property type="match status" value="1"/>
</dbReference>
<dbReference type="InterPro" id="IPR023382">
    <property type="entry name" value="MnmA-like_central_sf"/>
</dbReference>
<reference evidence="16" key="1">
    <citation type="submission" date="2025-08" db="UniProtKB">
        <authorList>
            <consortium name="RefSeq"/>
        </authorList>
    </citation>
    <scope>IDENTIFICATION</scope>
    <source>
        <tissue evidence="16">Gonads</tissue>
    </source>
</reference>
<feature type="domain" description="tRNA-specific 2-thiouridylase MnmA-like central" evidence="14">
    <location>
        <begin position="213"/>
        <end position="275"/>
    </location>
</feature>
<dbReference type="SUPFAM" id="SSF52402">
    <property type="entry name" value="Adenine nucleotide alpha hydrolases-like"/>
    <property type="match status" value="1"/>
</dbReference>
<evidence type="ECO:0000256" key="11">
    <source>
        <dbReference type="ARBA" id="ARBA00023157"/>
    </source>
</evidence>
<dbReference type="InterPro" id="IPR046885">
    <property type="entry name" value="MnmA-like_C"/>
</dbReference>
<evidence type="ECO:0000256" key="5">
    <source>
        <dbReference type="ARBA" id="ARBA00022555"/>
    </source>
</evidence>
<comment type="catalytic activity">
    <reaction evidence="12">
        <text>5-taurinomethyluridine(34) in tRNA + S-sulfanyl-L-cysteinyl-[protein] + AH2 + ATP = 5-taurinomethyl-2-thiouridine(34) in tRNA + L-cysteinyl-[protein] + A + AMP + diphosphate + H(+)</text>
        <dbReference type="Rhea" id="RHEA:47040"/>
        <dbReference type="Rhea" id="RHEA-COMP:10131"/>
        <dbReference type="Rhea" id="RHEA-COMP:11726"/>
        <dbReference type="Rhea" id="RHEA-COMP:11732"/>
        <dbReference type="Rhea" id="RHEA-COMP:11733"/>
        <dbReference type="ChEBI" id="CHEBI:13193"/>
        <dbReference type="ChEBI" id="CHEBI:15378"/>
        <dbReference type="ChEBI" id="CHEBI:17499"/>
        <dbReference type="ChEBI" id="CHEBI:29950"/>
        <dbReference type="ChEBI" id="CHEBI:30616"/>
        <dbReference type="ChEBI" id="CHEBI:33019"/>
        <dbReference type="ChEBI" id="CHEBI:61963"/>
        <dbReference type="ChEBI" id="CHEBI:87171"/>
        <dbReference type="ChEBI" id="CHEBI:87172"/>
        <dbReference type="ChEBI" id="CHEBI:456215"/>
        <dbReference type="EC" id="2.8.1.14"/>
    </reaction>
</comment>
<dbReference type="Proteomes" id="UP000504635">
    <property type="component" value="Unplaced"/>
</dbReference>
<dbReference type="AlphaFoldDB" id="A0A6J2Y6N6"/>
<evidence type="ECO:0000259" key="14">
    <source>
        <dbReference type="Pfam" id="PF20259"/>
    </source>
</evidence>
<dbReference type="Gene3D" id="2.30.30.280">
    <property type="entry name" value="Adenine nucleotide alpha hydrolases-like domains"/>
    <property type="match status" value="1"/>
</dbReference>
<keyword evidence="6" id="KW-0808">Transferase</keyword>
<comment type="function">
    <text evidence="1">Catalyzes the 2-thiolation of uridine at the wobble position (U34) of mitochondrial tRNA(Lys), tRNA(Glu) and tRNA(Gln). Required for the formation of 5-taurinomethyl-2-thiouridine (tm5s2U) of mitochondrial tRNA(Lys), tRNA(Glu), and tRNA(Gln) at the wobble position. ATP is required to activate the C2 atom of the wobble base.</text>
</comment>
<evidence type="ECO:0000313" key="16">
    <source>
        <dbReference type="RefSeq" id="XP_030759503.1"/>
    </source>
</evidence>
<dbReference type="InterPro" id="IPR004506">
    <property type="entry name" value="MnmA-like"/>
</dbReference>
<dbReference type="PANTHER" id="PTHR11933:SF5">
    <property type="entry name" value="MITOCHONDRIAL TRNA-SPECIFIC 2-THIOURIDYLASE 1"/>
    <property type="match status" value="1"/>
</dbReference>
<dbReference type="FunFam" id="3.40.50.620:FF:000104">
    <property type="entry name" value="Mitochondrial tRNA-specific 2-thiouridylase 1"/>
    <property type="match status" value="1"/>
</dbReference>
<protein>
    <recommendedName>
        <fullName evidence="4">tRNA-5-taurinomethyluridine 2-sulfurtransferase</fullName>
        <ecNumber evidence="4">2.8.1.14</ecNumber>
    </recommendedName>
</protein>
<dbReference type="Gene3D" id="3.40.50.620">
    <property type="entry name" value="HUPs"/>
    <property type="match status" value="1"/>
</dbReference>
<gene>
    <name evidence="16" type="primary">LOC115884919</name>
</gene>
<dbReference type="Gene3D" id="2.40.30.10">
    <property type="entry name" value="Translation factors"/>
    <property type="match status" value="1"/>
</dbReference>
<dbReference type="GO" id="GO:0061708">
    <property type="term" value="F:tRNA-5-taurinomethyluridine 2-sulfurtransferase"/>
    <property type="evidence" value="ECO:0007669"/>
    <property type="project" value="UniProtKB-EC"/>
</dbReference>
<sequence>MFKKVVLGVSGGVDSAVAALLLKKKGFDVHGVFMKNWDVIDETGICKADEDYKDASYLCEQLNIPLHPVNFVKEYWNEVFCNLIKEYENGCTPNPDILCNRNVKFNYFYKYATEHLKADAIATGHYARTNFGPYLENYHPDNLVTLLRANDTRKDQTFFLCQISQKALRKTMFPLGNLMKWEVKHMAVENNLEKFAVKPESMGICFIGPRNFQHFIKEYIMDKPGDFIDIDTGKIIGHHKGLHQWTLGQRSRLGGFAKSYFVAKKSTENNNIYVASGTAHPAFHSTTVVTSEPHWISSEPPELVKDHILHCDFKFQHTEQLASCKVCKTHKGLVVTLEKHKRALTAGQYAVFYRNNECLGSARILNSGASNFSLFYINNNKLGDVIDKEKNEKENSEYYNDCNLYMNRNKVC</sequence>
<dbReference type="FunCoup" id="A0A6J2Y6N6">
    <property type="interactions" value="1606"/>
</dbReference>
<keyword evidence="9" id="KW-0067">ATP-binding</keyword>
<keyword evidence="8" id="KW-0547">Nucleotide-binding</keyword>
<evidence type="ECO:0000256" key="10">
    <source>
        <dbReference type="ARBA" id="ARBA00022884"/>
    </source>
</evidence>
<keyword evidence="10" id="KW-0694">RNA-binding</keyword>
<dbReference type="InParanoid" id="A0A6J2Y6N6"/>
<organism evidence="15 16">
    <name type="scientific">Sitophilus oryzae</name>
    <name type="common">Rice weevil</name>
    <name type="synonym">Curculio oryzae</name>
    <dbReference type="NCBI Taxonomy" id="7048"/>
    <lineage>
        <taxon>Eukaryota</taxon>
        <taxon>Metazoa</taxon>
        <taxon>Ecdysozoa</taxon>
        <taxon>Arthropoda</taxon>
        <taxon>Hexapoda</taxon>
        <taxon>Insecta</taxon>
        <taxon>Pterygota</taxon>
        <taxon>Neoptera</taxon>
        <taxon>Endopterygota</taxon>
        <taxon>Coleoptera</taxon>
        <taxon>Polyphaga</taxon>
        <taxon>Cucujiformia</taxon>
        <taxon>Curculionidae</taxon>
        <taxon>Dryophthorinae</taxon>
        <taxon>Sitophilus</taxon>
    </lineage>
</organism>
<evidence type="ECO:0000259" key="13">
    <source>
        <dbReference type="Pfam" id="PF20258"/>
    </source>
</evidence>
<dbReference type="GO" id="GO:0005524">
    <property type="term" value="F:ATP binding"/>
    <property type="evidence" value="ECO:0007669"/>
    <property type="project" value="UniProtKB-KW"/>
</dbReference>
<keyword evidence="7" id="KW-0819">tRNA processing</keyword>
<dbReference type="CDD" id="cd01998">
    <property type="entry name" value="MnmA_TRMU-like"/>
    <property type="match status" value="1"/>
</dbReference>
<dbReference type="NCBIfam" id="TIGR00420">
    <property type="entry name" value="trmU"/>
    <property type="match status" value="1"/>
</dbReference>
<name>A0A6J2Y6N6_SITOR</name>
<dbReference type="EC" id="2.8.1.14" evidence="4"/>
<dbReference type="GO" id="GO:0002143">
    <property type="term" value="P:tRNA wobble position uridine thiolation"/>
    <property type="evidence" value="ECO:0007669"/>
    <property type="project" value="TreeGrafter"/>
</dbReference>
<dbReference type="NCBIfam" id="NF001138">
    <property type="entry name" value="PRK00143.1"/>
    <property type="match status" value="1"/>
</dbReference>